<dbReference type="InterPro" id="IPR025714">
    <property type="entry name" value="Methyltranfer_dom"/>
</dbReference>
<feature type="domain" description="Methyltransferase" evidence="2">
    <location>
        <begin position="59"/>
        <end position="283"/>
    </location>
</feature>
<dbReference type="EMBL" id="CACVKT020005974">
    <property type="protein sequence ID" value="CAC5399238.1"/>
    <property type="molecule type" value="Genomic_DNA"/>
</dbReference>
<protein>
    <recommendedName>
        <fullName evidence="2">Methyltransferase domain-containing protein</fullName>
    </recommendedName>
</protein>
<keyword evidence="1" id="KW-0472">Membrane</keyword>
<dbReference type="PANTHER" id="PTHR32026:SF10">
    <property type="entry name" value="METHYLTRANSFERASE-LIKE PROTEIN 24-RELATED"/>
    <property type="match status" value="1"/>
</dbReference>
<accession>A0A6J8CRT2</accession>
<dbReference type="InterPro" id="IPR029063">
    <property type="entry name" value="SAM-dependent_MTases_sf"/>
</dbReference>
<keyword evidence="1" id="KW-0812">Transmembrane</keyword>
<gene>
    <name evidence="3" type="ORF">MCOR_33517</name>
</gene>
<evidence type="ECO:0000313" key="3">
    <source>
        <dbReference type="EMBL" id="CAC5399238.1"/>
    </source>
</evidence>
<sequence length="292" mass="34085">MHVCRIRRNIVCYIVLLLLLFCCVFIYLRRPKREESLPVQKENQIWKEKCLLPSKVELPNLPHSKLASLYHEYISSLQFGCDSIIRLGEEADGGWDICDDTPYRPGAQCLVYSFGIDFDFSFDDAIAKKYGCEVHSFDPSMKVKEGLRTQNVWFHPYAIGPNTQIQRGSHWPMFTLKDLKIKLNHQNRPLTALKLDVEEWEMFALPNMISDGTLKSVKQLLLEFHITMRPEPDKQRYIRGLNILIDLFDEGFRIFWTKKNLFCRFTSLEGDIERTGCHELSFVNINTLKTGL</sequence>
<dbReference type="InterPro" id="IPR026913">
    <property type="entry name" value="METTL24"/>
</dbReference>
<dbReference type="OrthoDB" id="10006218at2759"/>
<name>A0A6J8CRT2_MYTCO</name>
<reference evidence="3 4" key="1">
    <citation type="submission" date="2020-06" db="EMBL/GenBank/DDBJ databases">
        <authorList>
            <person name="Li R."/>
            <person name="Bekaert M."/>
        </authorList>
    </citation>
    <scope>NUCLEOTIDE SEQUENCE [LARGE SCALE GENOMIC DNA]</scope>
    <source>
        <strain evidence="4">wild</strain>
    </source>
</reference>
<evidence type="ECO:0000256" key="1">
    <source>
        <dbReference type="SAM" id="Phobius"/>
    </source>
</evidence>
<feature type="transmembrane region" description="Helical" evidence="1">
    <location>
        <begin position="6"/>
        <end position="28"/>
    </location>
</feature>
<dbReference type="SUPFAM" id="SSF53335">
    <property type="entry name" value="S-adenosyl-L-methionine-dependent methyltransferases"/>
    <property type="match status" value="1"/>
</dbReference>
<proteinExistence type="predicted"/>
<organism evidence="3 4">
    <name type="scientific">Mytilus coruscus</name>
    <name type="common">Sea mussel</name>
    <dbReference type="NCBI Taxonomy" id="42192"/>
    <lineage>
        <taxon>Eukaryota</taxon>
        <taxon>Metazoa</taxon>
        <taxon>Spiralia</taxon>
        <taxon>Lophotrochozoa</taxon>
        <taxon>Mollusca</taxon>
        <taxon>Bivalvia</taxon>
        <taxon>Autobranchia</taxon>
        <taxon>Pteriomorphia</taxon>
        <taxon>Mytilida</taxon>
        <taxon>Mytiloidea</taxon>
        <taxon>Mytilidae</taxon>
        <taxon>Mytilinae</taxon>
        <taxon>Mytilus</taxon>
    </lineage>
</organism>
<keyword evidence="4" id="KW-1185">Reference proteome</keyword>
<dbReference type="Proteomes" id="UP000507470">
    <property type="component" value="Unassembled WGS sequence"/>
</dbReference>
<dbReference type="PANTHER" id="PTHR32026">
    <property type="entry name" value="METHYLTRANSFERASE-LIKE PROTEIN 24"/>
    <property type="match status" value="1"/>
</dbReference>
<evidence type="ECO:0000313" key="4">
    <source>
        <dbReference type="Proteomes" id="UP000507470"/>
    </source>
</evidence>
<keyword evidence="1" id="KW-1133">Transmembrane helix</keyword>
<dbReference type="AlphaFoldDB" id="A0A6J8CRT2"/>
<dbReference type="Pfam" id="PF13383">
    <property type="entry name" value="Methyltransf_22"/>
    <property type="match status" value="1"/>
</dbReference>
<evidence type="ECO:0000259" key="2">
    <source>
        <dbReference type="Pfam" id="PF13383"/>
    </source>
</evidence>